<dbReference type="RefSeq" id="WP_345462369.1">
    <property type="nucleotide sequence ID" value="NZ_BAABKG010000005.1"/>
</dbReference>
<evidence type="ECO:0000256" key="1">
    <source>
        <dbReference type="ARBA" id="ARBA00004651"/>
    </source>
</evidence>
<dbReference type="NCBIfam" id="TIGR03426">
    <property type="entry name" value="shape_MreD"/>
    <property type="match status" value="1"/>
</dbReference>
<organism evidence="10 11">
    <name type="scientific">Nocardioides marinquilinus</name>
    <dbReference type="NCBI Taxonomy" id="1210400"/>
    <lineage>
        <taxon>Bacteria</taxon>
        <taxon>Bacillati</taxon>
        <taxon>Actinomycetota</taxon>
        <taxon>Actinomycetes</taxon>
        <taxon>Propionibacteriales</taxon>
        <taxon>Nocardioidaceae</taxon>
        <taxon>Nocardioides</taxon>
    </lineage>
</organism>
<proteinExistence type="inferred from homology"/>
<feature type="transmembrane region" description="Helical" evidence="9">
    <location>
        <begin position="67"/>
        <end position="92"/>
    </location>
</feature>
<evidence type="ECO:0000256" key="7">
    <source>
        <dbReference type="ARBA" id="ARBA00023136"/>
    </source>
</evidence>
<evidence type="ECO:0000313" key="11">
    <source>
        <dbReference type="Proteomes" id="UP001500221"/>
    </source>
</evidence>
<keyword evidence="5" id="KW-0133">Cell shape</keyword>
<comment type="similarity">
    <text evidence="2">Belongs to the MreD family.</text>
</comment>
<evidence type="ECO:0000256" key="6">
    <source>
        <dbReference type="ARBA" id="ARBA00022989"/>
    </source>
</evidence>
<evidence type="ECO:0000256" key="2">
    <source>
        <dbReference type="ARBA" id="ARBA00007776"/>
    </source>
</evidence>
<feature type="compositionally biased region" description="Low complexity" evidence="8">
    <location>
        <begin position="17"/>
        <end position="30"/>
    </location>
</feature>
<evidence type="ECO:0000313" key="10">
    <source>
        <dbReference type="EMBL" id="GAA5154363.1"/>
    </source>
</evidence>
<gene>
    <name evidence="10" type="ORF">GCM10023340_37810</name>
</gene>
<accession>A0ABP9PZA9</accession>
<dbReference type="Proteomes" id="UP001500221">
    <property type="component" value="Unassembled WGS sequence"/>
</dbReference>
<feature type="region of interest" description="Disordered" evidence="8">
    <location>
        <begin position="1"/>
        <end position="30"/>
    </location>
</feature>
<comment type="caution">
    <text evidence="10">The sequence shown here is derived from an EMBL/GenBank/DDBJ whole genome shotgun (WGS) entry which is preliminary data.</text>
</comment>
<feature type="transmembrane region" description="Helical" evidence="9">
    <location>
        <begin position="171"/>
        <end position="197"/>
    </location>
</feature>
<sequence>MSLTTSATPARVRPPLRRAGSSRPRGSRPTSETAARLLLVGCVGFLALLVQTTVLPHAAWHGVVPNLMLLVAVAVGLARGAQAGLVAGFALGVVLDLAPPADHVAGRWALALLVAGYVAGRVRQDAATPGVLGTLATVAGCSFAASSVFALSGLVLHDPGVPAAGLVPDLLGVVLVGVVCDLVAAPFLLSVLLWLLGEHVTDGPALRVGGRRP</sequence>
<reference evidence="11" key="1">
    <citation type="journal article" date="2019" name="Int. J. Syst. Evol. Microbiol.">
        <title>The Global Catalogue of Microorganisms (GCM) 10K type strain sequencing project: providing services to taxonomists for standard genome sequencing and annotation.</title>
        <authorList>
            <consortium name="The Broad Institute Genomics Platform"/>
            <consortium name="The Broad Institute Genome Sequencing Center for Infectious Disease"/>
            <person name="Wu L."/>
            <person name="Ma J."/>
        </authorList>
    </citation>
    <scope>NUCLEOTIDE SEQUENCE [LARGE SCALE GENOMIC DNA]</scope>
    <source>
        <strain evidence="11">JCM 18459</strain>
    </source>
</reference>
<feature type="transmembrane region" description="Helical" evidence="9">
    <location>
        <begin position="132"/>
        <end position="151"/>
    </location>
</feature>
<protein>
    <recommendedName>
        <fullName evidence="12">Rod shape-determining protein MreD</fullName>
    </recommendedName>
</protein>
<keyword evidence="3" id="KW-1003">Cell membrane</keyword>
<evidence type="ECO:0000256" key="9">
    <source>
        <dbReference type="SAM" id="Phobius"/>
    </source>
</evidence>
<keyword evidence="4 9" id="KW-0812">Transmembrane</keyword>
<evidence type="ECO:0000256" key="3">
    <source>
        <dbReference type="ARBA" id="ARBA00022475"/>
    </source>
</evidence>
<evidence type="ECO:0000256" key="5">
    <source>
        <dbReference type="ARBA" id="ARBA00022960"/>
    </source>
</evidence>
<comment type="subcellular location">
    <subcellularLocation>
        <location evidence="1">Cell membrane</location>
        <topology evidence="1">Multi-pass membrane protein</topology>
    </subcellularLocation>
</comment>
<evidence type="ECO:0000256" key="4">
    <source>
        <dbReference type="ARBA" id="ARBA00022692"/>
    </source>
</evidence>
<keyword evidence="7 9" id="KW-0472">Membrane</keyword>
<feature type="transmembrane region" description="Helical" evidence="9">
    <location>
        <begin position="34"/>
        <end position="55"/>
    </location>
</feature>
<feature type="transmembrane region" description="Helical" evidence="9">
    <location>
        <begin position="104"/>
        <end position="120"/>
    </location>
</feature>
<keyword evidence="6 9" id="KW-1133">Transmembrane helix</keyword>
<dbReference type="EMBL" id="BAABKG010000005">
    <property type="protein sequence ID" value="GAA5154363.1"/>
    <property type="molecule type" value="Genomic_DNA"/>
</dbReference>
<evidence type="ECO:0000256" key="8">
    <source>
        <dbReference type="SAM" id="MobiDB-lite"/>
    </source>
</evidence>
<name>A0ABP9PZA9_9ACTN</name>
<evidence type="ECO:0008006" key="12">
    <source>
        <dbReference type="Google" id="ProtNLM"/>
    </source>
</evidence>
<keyword evidence="11" id="KW-1185">Reference proteome</keyword>
<dbReference type="InterPro" id="IPR007227">
    <property type="entry name" value="Cell_shape_determining_MreD"/>
</dbReference>